<dbReference type="InterPro" id="IPR037818">
    <property type="entry name" value="TAF8"/>
</dbReference>
<comment type="similarity">
    <text evidence="2">Belongs to the TAF8 family.</text>
</comment>
<dbReference type="GO" id="GO:0006367">
    <property type="term" value="P:transcription initiation at RNA polymerase II promoter"/>
    <property type="evidence" value="ECO:0007669"/>
    <property type="project" value="TreeGrafter"/>
</dbReference>
<dbReference type="Pfam" id="PF07524">
    <property type="entry name" value="Bromo_TP"/>
    <property type="match status" value="1"/>
</dbReference>
<keyword evidence="6" id="KW-0539">Nucleus</keyword>
<dbReference type="GeneID" id="55968721"/>
<feature type="compositionally biased region" description="Basic and acidic residues" evidence="7">
    <location>
        <begin position="215"/>
        <end position="227"/>
    </location>
</feature>
<feature type="compositionally biased region" description="Basic and acidic residues" evidence="7">
    <location>
        <begin position="8"/>
        <end position="33"/>
    </location>
</feature>
<evidence type="ECO:0000256" key="2">
    <source>
        <dbReference type="ARBA" id="ARBA00008767"/>
    </source>
</evidence>
<keyword evidence="11" id="KW-1185">Reference proteome</keyword>
<dbReference type="InterPro" id="IPR019473">
    <property type="entry name" value="TFIID_su8_C"/>
</dbReference>
<dbReference type="PANTHER" id="PTHR46469">
    <property type="entry name" value="TRANSCRIPTION INITIATION FACTOR TFIID SUBUNIT 8"/>
    <property type="match status" value="1"/>
</dbReference>
<dbReference type="EMBL" id="JAANYQ010000014">
    <property type="protein sequence ID" value="KAF4121005.1"/>
    <property type="molecule type" value="Genomic_DNA"/>
</dbReference>
<dbReference type="OrthoDB" id="2193813at2759"/>
<feature type="domain" description="Bromodomain associated" evidence="8">
    <location>
        <begin position="74"/>
        <end position="142"/>
    </location>
</feature>
<evidence type="ECO:0000313" key="11">
    <source>
        <dbReference type="Proteomes" id="UP000749293"/>
    </source>
</evidence>
<evidence type="ECO:0000256" key="1">
    <source>
        <dbReference type="ARBA" id="ARBA00004123"/>
    </source>
</evidence>
<keyword evidence="4" id="KW-0805">Transcription regulation</keyword>
<feature type="domain" description="Transcription factor TFIID subunit 8 C-terminal" evidence="9">
    <location>
        <begin position="193"/>
        <end position="241"/>
    </location>
</feature>
<name>A0A9P4YQP7_9HYPO</name>
<dbReference type="AlphaFoldDB" id="A0A9P4YQP7"/>
<dbReference type="GO" id="GO:0046982">
    <property type="term" value="F:protein heterodimerization activity"/>
    <property type="evidence" value="ECO:0007669"/>
    <property type="project" value="InterPro"/>
</dbReference>
<dbReference type="RefSeq" id="XP_035319657.1">
    <property type="nucleotide sequence ID" value="XM_035464471.1"/>
</dbReference>
<evidence type="ECO:0000256" key="5">
    <source>
        <dbReference type="ARBA" id="ARBA00023163"/>
    </source>
</evidence>
<feature type="compositionally biased region" description="Polar residues" evidence="7">
    <location>
        <begin position="205"/>
        <end position="214"/>
    </location>
</feature>
<dbReference type="GO" id="GO:0005669">
    <property type="term" value="C:transcription factor TFIID complex"/>
    <property type="evidence" value="ECO:0007669"/>
    <property type="project" value="InterPro"/>
</dbReference>
<proteinExistence type="inferred from homology"/>
<dbReference type="InterPro" id="IPR006565">
    <property type="entry name" value="BTP"/>
</dbReference>
<dbReference type="CDD" id="cd00076">
    <property type="entry name" value="HFD_SF"/>
    <property type="match status" value="1"/>
</dbReference>
<evidence type="ECO:0000313" key="10">
    <source>
        <dbReference type="EMBL" id="KAF4121005.1"/>
    </source>
</evidence>
<evidence type="ECO:0000259" key="8">
    <source>
        <dbReference type="Pfam" id="PF07524"/>
    </source>
</evidence>
<dbReference type="CDD" id="cd08049">
    <property type="entry name" value="TAF8"/>
    <property type="match status" value="1"/>
</dbReference>
<dbReference type="Gene3D" id="1.10.20.10">
    <property type="entry name" value="Histone, subunit A"/>
    <property type="match status" value="1"/>
</dbReference>
<evidence type="ECO:0000256" key="7">
    <source>
        <dbReference type="SAM" id="MobiDB-lite"/>
    </source>
</evidence>
<evidence type="ECO:0000256" key="6">
    <source>
        <dbReference type="ARBA" id="ARBA00023242"/>
    </source>
</evidence>
<feature type="region of interest" description="Disordered" evidence="7">
    <location>
        <begin position="1"/>
        <end position="50"/>
    </location>
</feature>
<dbReference type="Proteomes" id="UP000749293">
    <property type="component" value="Unassembled WGS sequence"/>
</dbReference>
<dbReference type="InterPro" id="IPR009072">
    <property type="entry name" value="Histone-fold"/>
</dbReference>
<comment type="subcellular location">
    <subcellularLocation>
        <location evidence="1">Nucleus</location>
    </subcellularLocation>
</comment>
<sequence>MVSPKRGHSAENSEEPEPKRARLDSLEISKENTRGSQDTSSDIPKGFPDTAEDDVVTPFVSTAPTLHSQARLNIQRSIALILQHDGFDSSTPEALEGFTQMVETYIESIIGEAKWLAHSSRREYPTPVDYEKTLKRHNVSVSSLKVHLHPPIPKSKAAPQYTEAITLDDEPFVTLPILGPELSGQDDKDSKPHIPKTFPAFPSKHTYTFTPQEDVNTRDSKKLREQAAKTAQEGEEALRGLVRASKMRKQKEVKSLVEKDLQGKERYRLWEMTMKKFMGMESRGEHSDQVEVADHSMIVNSDSAFSRKEVSRLGKREGRLINGNVA</sequence>
<dbReference type="PANTHER" id="PTHR46469:SF1">
    <property type="entry name" value="TRANSCRIPTION INITIATION FACTOR TFIID SUBUNIT 8"/>
    <property type="match status" value="1"/>
</dbReference>
<evidence type="ECO:0000259" key="9">
    <source>
        <dbReference type="Pfam" id="PF10406"/>
    </source>
</evidence>
<accession>A0A9P4YQP7</accession>
<gene>
    <name evidence="10" type="ORF">GMORB2_2491</name>
</gene>
<keyword evidence="5" id="KW-0804">Transcription</keyword>
<organism evidence="10 11">
    <name type="scientific">Geosmithia morbida</name>
    <dbReference type="NCBI Taxonomy" id="1094350"/>
    <lineage>
        <taxon>Eukaryota</taxon>
        <taxon>Fungi</taxon>
        <taxon>Dikarya</taxon>
        <taxon>Ascomycota</taxon>
        <taxon>Pezizomycotina</taxon>
        <taxon>Sordariomycetes</taxon>
        <taxon>Hypocreomycetidae</taxon>
        <taxon>Hypocreales</taxon>
        <taxon>Bionectriaceae</taxon>
        <taxon>Geosmithia</taxon>
    </lineage>
</organism>
<feature type="region of interest" description="Disordered" evidence="7">
    <location>
        <begin position="183"/>
        <end position="235"/>
    </location>
</feature>
<evidence type="ECO:0000256" key="3">
    <source>
        <dbReference type="ARBA" id="ARBA00017307"/>
    </source>
</evidence>
<reference evidence="10" key="1">
    <citation type="submission" date="2020-03" db="EMBL/GenBank/DDBJ databases">
        <title>Site-based positive gene gene selection in Geosmithia morbida across the United States reveals a broad range of putative effectors and factors for local host and environmental adapation.</title>
        <authorList>
            <person name="Onufrak A."/>
            <person name="Murdoch R.W."/>
            <person name="Gazis R."/>
            <person name="Huff M."/>
            <person name="Staton M."/>
            <person name="Klingeman W."/>
            <person name="Hadziabdic D."/>
        </authorList>
    </citation>
    <scope>NUCLEOTIDE SEQUENCE</scope>
    <source>
        <strain evidence="10">1262</strain>
    </source>
</reference>
<evidence type="ECO:0000256" key="4">
    <source>
        <dbReference type="ARBA" id="ARBA00023015"/>
    </source>
</evidence>
<dbReference type="Pfam" id="PF10406">
    <property type="entry name" value="TAF8_C"/>
    <property type="match status" value="1"/>
</dbReference>
<protein>
    <recommendedName>
        <fullName evidence="3">Transcription initiation factor TFIID subunit 8</fullName>
    </recommendedName>
</protein>
<comment type="caution">
    <text evidence="10">The sequence shown here is derived from an EMBL/GenBank/DDBJ whole genome shotgun (WGS) entry which is preliminary data.</text>
</comment>